<dbReference type="Proteomes" id="UP000256562">
    <property type="component" value="Unassembled WGS sequence"/>
</dbReference>
<evidence type="ECO:0000313" key="2">
    <source>
        <dbReference type="EMBL" id="REH90220.1"/>
    </source>
</evidence>
<dbReference type="Proteomes" id="UP000256337">
    <property type="component" value="Unassembled WGS sequence"/>
</dbReference>
<protein>
    <submittedName>
        <fullName evidence="2">Uncharacterized protein</fullName>
    </submittedName>
</protein>
<dbReference type="EMBL" id="QKYD01000125">
    <property type="protein sequence ID" value="REI20505.1"/>
    <property type="molecule type" value="Genomic_DNA"/>
</dbReference>
<evidence type="ECO:0000313" key="5">
    <source>
        <dbReference type="Proteomes" id="UP000256562"/>
    </source>
</evidence>
<comment type="caution">
    <text evidence="2">The sequence shown here is derived from an EMBL/GenBank/DDBJ whole genome shotgun (WGS) entry which is preliminary data.</text>
</comment>
<dbReference type="EMBL" id="QKXQ01000627">
    <property type="protein sequence ID" value="REH90220.1"/>
    <property type="molecule type" value="Genomic_DNA"/>
</dbReference>
<gene>
    <name evidence="3" type="ORF">DOS76_08810</name>
    <name evidence="2" type="ORF">DOS83_12700</name>
</gene>
<dbReference type="OrthoDB" id="2613698at2"/>
<sequence length="191" mass="22466">MQNRYTEIEKDGVKKYQIQGNDEYVMRKCEEIIISLENKNENEDVVLTFINNQTKGKVEHNLEKLNKEINKHILDVDNKFNKNDSSSEKIIDNKGSRKLTKLLGSQGLASDDNRYTGIKEDEDGKTRYQLRYVCPKCEEKGKHFIPQNTPTVNCHKCNEEMKVKNVEDDYHIQKDVFNNFYYAGLYKPKLY</sequence>
<organism evidence="2 5">
    <name type="scientific">Staphylococcus felis</name>
    <dbReference type="NCBI Taxonomy" id="46127"/>
    <lineage>
        <taxon>Bacteria</taxon>
        <taxon>Bacillati</taxon>
        <taxon>Bacillota</taxon>
        <taxon>Bacilli</taxon>
        <taxon>Bacillales</taxon>
        <taxon>Staphylococcaceae</taxon>
        <taxon>Staphylococcus</taxon>
    </lineage>
</organism>
<feature type="coiled-coil region" evidence="1">
    <location>
        <begin position="55"/>
        <end position="82"/>
    </location>
</feature>
<accession>A0A3E0ILF6</accession>
<evidence type="ECO:0000313" key="3">
    <source>
        <dbReference type="EMBL" id="REI20505.1"/>
    </source>
</evidence>
<reference evidence="4 5" key="1">
    <citation type="journal article" date="2018" name="Vet. Microbiol.">
        <title>Characterisation of Staphylococcus felis isolated from cats using whole genome sequencing.</title>
        <authorList>
            <person name="Worthing K."/>
            <person name="Pang S."/>
            <person name="Trott D.J."/>
            <person name="Abraham S."/>
            <person name="Coombs G.W."/>
            <person name="Jordan D."/>
            <person name="McIntyre L."/>
            <person name="Davies M.R."/>
            <person name="Norris J."/>
        </authorList>
    </citation>
    <scope>NUCLEOTIDE SEQUENCE [LARGE SCALE GENOMIC DNA]</scope>
    <source>
        <strain evidence="3 4">F25</strain>
        <strain evidence="2 5">F9</strain>
    </source>
</reference>
<dbReference type="RefSeq" id="WP_115871769.1">
    <property type="nucleotide sequence ID" value="NZ_QKXN01000130.1"/>
</dbReference>
<dbReference type="AlphaFoldDB" id="A0A3E0ILF6"/>
<name>A0A3E0ILF6_9STAP</name>
<keyword evidence="1" id="KW-0175">Coiled coil</keyword>
<proteinExistence type="predicted"/>
<evidence type="ECO:0000256" key="1">
    <source>
        <dbReference type="SAM" id="Coils"/>
    </source>
</evidence>
<evidence type="ECO:0000313" key="4">
    <source>
        <dbReference type="Proteomes" id="UP000256337"/>
    </source>
</evidence>